<protein>
    <submittedName>
        <fullName evidence="2">Unannotated protein</fullName>
    </submittedName>
</protein>
<evidence type="ECO:0000256" key="1">
    <source>
        <dbReference type="SAM" id="MobiDB-lite"/>
    </source>
</evidence>
<gene>
    <name evidence="2" type="ORF">UFOPK3820_01059</name>
</gene>
<evidence type="ECO:0000313" key="2">
    <source>
        <dbReference type="EMBL" id="CAB4342104.1"/>
    </source>
</evidence>
<accession>A0A6J5ZHR2</accession>
<dbReference type="EMBL" id="CAESAB010000051">
    <property type="protein sequence ID" value="CAB4342104.1"/>
    <property type="molecule type" value="Genomic_DNA"/>
</dbReference>
<proteinExistence type="predicted"/>
<organism evidence="2">
    <name type="scientific">freshwater metagenome</name>
    <dbReference type="NCBI Taxonomy" id="449393"/>
    <lineage>
        <taxon>unclassified sequences</taxon>
        <taxon>metagenomes</taxon>
        <taxon>ecological metagenomes</taxon>
    </lineage>
</organism>
<sequence>MIKVIGRVLLSLSIIAGVSLPVAPGVISVANAADEVAAPAPADTTAPTVTNGALAYTGYAPIIPTSGAAGASISVRFVAADNIGIATTSVRLINPGNVVVTSASGTFVAGGVTDGAYSATLATASSGPRSGDVYQIQAQAIDAAGNSSGWLNLGSYTISGPSPGLTPTFGARVPDYYAPGFKHQITNYDPAYTWTVATTVGTASISSSGLVSVGGVGDKVSATVTVTTNRTGYSSGSASVTSVGPWNLSNEIQAQNITATLSGTTLTVNVPDNKGWRWGVIWSGAVQRTDIRTFPYTITNFTPNREIQLYADDSLMNYGYSRVFLPTVIPSTPVNLPGLTPTFGARTPDYWAPGFKHQITNYDPSYTWTVSSTVGTATISSSGLVSVAGVGAKVSATVTVTTNRSGYNSANASVTSVGPWSLSDEIQAQNITVTLSGTTLTVNVPDNRGWNWSLIWSGGVQRTNISTFPYTVTNFTPNREIQLGATDSLQNYGYSRMITPAAAALLAQMPLSTTVSTPLRVGSTANLSTSGGSGTGSITYTSLTTSTCTVSGTVVTARVAGRCGILAIKAGDSTYSEANVGTNFTVTSATLLNQATVTISPYPTDNMPINSVSNFLVSGGSGTGAISVRSQSPSVCSVTSTQVRALSPGTCVIAFSKAGDATYLSFDATYSFNVGKIAQAPLSFSMPSSVRAGSSIQLTATGGTGTGALVFVTPSSSTVCRVSGSTLTAVGIGTCTVNVVKTSDTNYLAVDASASTTITTASLLTQAPVFFISLPSNLSVNSTGTFQVGGGSGVGAFSYSTSTPSICSVSGTQVRGLATGTCTLVATKAADSSFLVATASMNLAIQGLQNQSPLVITIPGLPTGSINVGGFYGVTITGGSGTGSVTYSTSTPSVCALSGTANPTMFPFQIQGVAPGTCTVTVRKAADSNNLEASVTRSYSVASLLKNQLPIVIEAIAPMNVGESVEIKASGGSGTGAFTYPSVSSNACMTSGSTIYTKGPGTCTITVRKEADSEYLTNTATYSFTVRAGKPTVRFSPSMTSGQVAVGSFYVSANGSVGAGFSGRIAQVCLTMDGSPVTSGEVSNSNGYYWSNGYSGSSNCFNVSNSYYSNNSYRWLLESKNFEPGMRTFNVTVVDSEGNRSDSASISLVLKSTKPTIQVLSPSMGSVAKGKINVSFSVTTAQEAGRYIRYIGISEENAVPTFSGAYGTWSSPFSSGIKAFSVGSSSSSGTYSFQVNTQKLQKGLRTIKVAVQDSYGDVVEATVGVDVQALRPTVQILTPTPGQTFEGVVSIKVQASPDPSATGGEISYIGIDNSQLTPEFAGVEQNSAAAGFPSNYRTWQVNDVRTFGFTATPGSLKNGLIRLTVLIADDTKASATASIDFNVSTANPTAVIISPVAGTIMPGVITLTAETKPNPVSGGRIVAIAISEKNAQPSFYGTPIFNSNNPNISRNYALWSVDDVQKPSWKIDTTGWDPGDRIITVVTQDSNGKVGQGTVVLNIPPKGTFTSTLAGPPVLGRSVPISVEMKTNAPYRSAPAVVVTLQSSPTEAGPWKDLGDITLDATGKGSGSVVVTAKLWVRALHKQLDAVQPGVGAPLRIVNVPDPNRTKTTSGDENPDGSTPKVTCVPKANTKVGKSVSISCSQIDVQDPSQPMTLFVQQKNKFVKANSAMFKDGFIRSSYASKSKGRLTFQIRGQSSEEDDYVAWKSNMFTITWS</sequence>
<feature type="compositionally biased region" description="Polar residues" evidence="1">
    <location>
        <begin position="1606"/>
        <end position="1621"/>
    </location>
</feature>
<name>A0A6J5ZHR2_9ZZZZ</name>
<reference evidence="2" key="1">
    <citation type="submission" date="2020-05" db="EMBL/GenBank/DDBJ databases">
        <authorList>
            <person name="Chiriac C."/>
            <person name="Salcher M."/>
            <person name="Ghai R."/>
            <person name="Kavagutti S V."/>
        </authorList>
    </citation>
    <scope>NUCLEOTIDE SEQUENCE</scope>
</reference>
<feature type="region of interest" description="Disordered" evidence="1">
    <location>
        <begin position="1597"/>
        <end position="1622"/>
    </location>
</feature>